<dbReference type="Pfam" id="PF21140">
    <property type="entry name" value="eIF4G1-like_eIF4E-bd"/>
    <property type="match status" value="1"/>
</dbReference>
<keyword evidence="5" id="KW-1185">Reference proteome</keyword>
<keyword evidence="4" id="KW-0396">Initiation factor</keyword>
<proteinExistence type="predicted"/>
<feature type="region of interest" description="Disordered" evidence="2">
    <location>
        <begin position="317"/>
        <end position="342"/>
    </location>
</feature>
<feature type="region of interest" description="Disordered" evidence="2">
    <location>
        <begin position="255"/>
        <end position="302"/>
    </location>
</feature>
<name>A0A8B6CJK6_MYTGA</name>
<dbReference type="InterPro" id="IPR043129">
    <property type="entry name" value="ATPase_NBD"/>
</dbReference>
<dbReference type="InterPro" id="IPR016024">
    <property type="entry name" value="ARM-type_fold"/>
</dbReference>
<dbReference type="InterPro" id="IPR003890">
    <property type="entry name" value="MIF4G-like_typ-3"/>
</dbReference>
<feature type="compositionally biased region" description="Basic and acidic residues" evidence="2">
    <location>
        <begin position="594"/>
        <end position="606"/>
    </location>
</feature>
<dbReference type="GO" id="GO:0003723">
    <property type="term" value="F:RNA binding"/>
    <property type="evidence" value="ECO:0007669"/>
    <property type="project" value="InterPro"/>
</dbReference>
<reference evidence="4" key="1">
    <citation type="submission" date="2018-11" db="EMBL/GenBank/DDBJ databases">
        <authorList>
            <person name="Alioto T."/>
            <person name="Alioto T."/>
        </authorList>
    </citation>
    <scope>NUCLEOTIDE SEQUENCE</scope>
</reference>
<keyword evidence="4" id="KW-0648">Protein biosynthesis</keyword>
<feature type="region of interest" description="Disordered" evidence="2">
    <location>
        <begin position="1"/>
        <end position="34"/>
    </location>
</feature>
<feature type="region of interest" description="Disordered" evidence="2">
    <location>
        <begin position="703"/>
        <end position="766"/>
    </location>
</feature>
<evidence type="ECO:0000313" key="5">
    <source>
        <dbReference type="Proteomes" id="UP000596742"/>
    </source>
</evidence>
<sequence length="1599" mass="178725">MSNVPKVKSPTPSQITGHTQQRSVTPRGTPNYNNWVPQEEQVQQQQQPQFYISQQGYFNPQQVQQQFLQQQVNPQQNYPHDISKQLNNQQLVQGQALAQQQNMYQQQQQRTPAPFYPQRPMQPPQQQRMQMPGQGQNPMYPTVMFMPPSTNMNSYGTQIIVQSQPGGQMQPMMQLPGGQRMPAPQPPYNMPTQQTVSSGGYSGMPPTSYQNTMTMYPLPTQRPPSAPGMTAPQPVIQKRERKILSIVDPNTGKDIISDVMSARSTTPGSTTGSGSGSRGQTPNESIEEPPAPGTSPPQEGEASAICAQFAAQVAATMRSGGGGGQHPAQMLPTEVPPQGVQSQPLVQTAPVVEPQSQPPIVTEENAANSMPQQQPIVNTQHVSAVQLPVENAPSLSSSKSNVHSQNNVEVVEATRTKSETPENVSSVDTLSNVQTNGISEDSSREATQELVSGSQDVNAVDLNVPSKVEAKVETKVISEPSKTKSEESVVKIEDRKQNPVVKSEENVLIQEVVKEESSSVDPVPDPKAIGEPAPVTETVVPREAKKESSKKKLKDLNKKEMDGSDMDAFMDVAHVKEEITPVEEKPVEQNPPQEKPEEEKTKKELVQEVSVEVPTVEIIVEDEKVQEENSKNREITESDSESDPSSKLKYTYKEDQWSPLNMEGKKLYDREFLLQLQFSKESTAKPKDMPDLPDIVIENPLLGGTASRSQRDNFSFSASHSQSSGFDFTPGYVKGTPSRGGGGGGGSITKRNSQQSHKRIPDRPSAQKVINLSSMQQEVKLHKAESAWKPTHKDTKETKDDKDENETKTEELYKKARGILNKLTPQKFQTLVKQMSELEITSEDHLQGVANLVFEKAIAEPGFSVAYASMCRYLTQIKVPSTKKSGEFVNFRAILLTKCQKEFEKDKAAEDDIEALRVKLKDAEESKKAEIEAEIVLTETNARRRSLGNIRFIGELFKLKMLTEPIMHECVFKLLNSKDEESLECLCKLLRTIGKELDSEKAKRVDHGKLIVAAIDFGTTYSGYAYCKHADYTRNPVNPSIQCNPWIGGESLTSKAPTCVLFDTEEKLHSFGHEAIKNYYDNPDKLQLNKYFYFEYFKMMLYEQEDLTTETYLEESIKEDDVKKRKKMKAVDVFGAVIGYFRDQLLGAIKNSGENWFTEKDVMWVITVPAIWDLRAKQFMRECAKKAKIAHDQIMLALEPEAASIHCRRVPVGVQTEGDGRKIIAAMAPGAQFIVLDQGGGTTDIAIHEVTGENTLKEVHQACGGHWGGITVNKQFYNFLEKIFGNDVINSIKETNPSAFYSLLRNFENKKTSFKKEDEGEPEGQVTLRLPIDWTNTFKAIRSLSLAENVEKTIFHGRVKVNKDKFRIKNDLFRTFYDYSLENVIRELEKLLAKKELKDVQTLLVVGGHSASTVLTEALKTKFPKIGMVIPKDPGLAVLKGAVLFGFDPGTITSRVARFTYGIGTTRAFEKGDPESKKIIVDGVEKCKDVFDKHIEIGQILEVGEDKYLQEHEYVPLYKDQNSVDFIFYDTLNKSPKYVTEDGCRRIGSLHFKLTERMTEKRTMALKINNSGTELVSLVTEIATKKQSKGYFRLPSDSN</sequence>
<evidence type="ECO:0000259" key="3">
    <source>
        <dbReference type="SMART" id="SM00543"/>
    </source>
</evidence>
<feature type="domain" description="MIF4G" evidence="3">
    <location>
        <begin position="813"/>
        <end position="1074"/>
    </location>
</feature>
<dbReference type="Proteomes" id="UP000596742">
    <property type="component" value="Unassembled WGS sequence"/>
</dbReference>
<feature type="coiled-coil region" evidence="1">
    <location>
        <begin position="906"/>
        <end position="941"/>
    </location>
</feature>
<accession>A0A8B6CJK6</accession>
<dbReference type="SMART" id="SM00543">
    <property type="entry name" value="MIF4G"/>
    <property type="match status" value="1"/>
</dbReference>
<feature type="compositionally biased region" description="Basic and acidic residues" evidence="2">
    <location>
        <begin position="573"/>
        <end position="587"/>
    </location>
</feature>
<feature type="region of interest" description="Disordered" evidence="2">
    <location>
        <begin position="513"/>
        <end position="606"/>
    </location>
</feature>
<feature type="region of interest" description="Disordered" evidence="2">
    <location>
        <begin position="474"/>
        <end position="500"/>
    </location>
</feature>
<dbReference type="CDD" id="cd10229">
    <property type="entry name" value="ASKHA_NBD_HSP70_HSPA12"/>
    <property type="match status" value="1"/>
</dbReference>
<evidence type="ECO:0000256" key="1">
    <source>
        <dbReference type="SAM" id="Coils"/>
    </source>
</evidence>
<feature type="compositionally biased region" description="Polar residues" evidence="2">
    <location>
        <begin position="393"/>
        <end position="408"/>
    </location>
</feature>
<dbReference type="PANTHER" id="PTHR14187:SF5">
    <property type="entry name" value="HEAT SHOCK 70 KDA PROTEIN 12A"/>
    <property type="match status" value="1"/>
</dbReference>
<dbReference type="Gene3D" id="3.30.420.40">
    <property type="match status" value="1"/>
</dbReference>
<dbReference type="GO" id="GO:0003743">
    <property type="term" value="F:translation initiation factor activity"/>
    <property type="evidence" value="ECO:0007669"/>
    <property type="project" value="UniProtKB-KW"/>
</dbReference>
<feature type="compositionally biased region" description="Polar residues" evidence="2">
    <location>
        <begin position="421"/>
        <end position="440"/>
    </location>
</feature>
<dbReference type="SUPFAM" id="SSF53067">
    <property type="entry name" value="Actin-like ATPase domain"/>
    <property type="match status" value="2"/>
</dbReference>
<feature type="region of interest" description="Disordered" evidence="2">
    <location>
        <begin position="780"/>
        <end position="809"/>
    </location>
</feature>
<dbReference type="PANTHER" id="PTHR14187">
    <property type="entry name" value="ALPHA KINASE/ELONGATION FACTOR 2 KINASE"/>
    <property type="match status" value="1"/>
</dbReference>
<evidence type="ECO:0000313" key="4">
    <source>
        <dbReference type="EMBL" id="VDI06571.1"/>
    </source>
</evidence>
<feature type="region of interest" description="Disordered" evidence="2">
    <location>
        <begin position="620"/>
        <end position="650"/>
    </location>
</feature>
<evidence type="ECO:0000256" key="2">
    <source>
        <dbReference type="SAM" id="MobiDB-lite"/>
    </source>
</evidence>
<dbReference type="InterPro" id="IPR049485">
    <property type="entry name" value="eIF4G1-like_eIF4E-bd"/>
</dbReference>
<gene>
    <name evidence="4" type="ORF">MGAL_10B057289</name>
</gene>
<dbReference type="OrthoDB" id="6062776at2759"/>
<feature type="compositionally biased region" description="Basic and acidic residues" evidence="2">
    <location>
        <begin position="621"/>
        <end position="636"/>
    </location>
</feature>
<dbReference type="EMBL" id="UYJE01001945">
    <property type="protein sequence ID" value="VDI06571.1"/>
    <property type="molecule type" value="Genomic_DNA"/>
</dbReference>
<feature type="compositionally biased region" description="Gly residues" evidence="2">
    <location>
        <begin position="738"/>
        <end position="747"/>
    </location>
</feature>
<protein>
    <submittedName>
        <fullName evidence="4">Translation initiation factor 4G</fullName>
    </submittedName>
</protein>
<comment type="caution">
    <text evidence="4">The sequence shown here is derived from an EMBL/GenBank/DDBJ whole genome shotgun (WGS) entry which is preliminary data.</text>
</comment>
<dbReference type="Pfam" id="PF02854">
    <property type="entry name" value="MIF4G"/>
    <property type="match status" value="1"/>
</dbReference>
<feature type="compositionally biased region" description="Polar residues" evidence="2">
    <location>
        <begin position="10"/>
        <end position="34"/>
    </location>
</feature>
<feature type="region of interest" description="Disordered" evidence="2">
    <location>
        <begin position="390"/>
        <end position="458"/>
    </location>
</feature>
<keyword evidence="1" id="KW-0175">Coiled coil</keyword>
<dbReference type="Gene3D" id="1.25.40.180">
    <property type="match status" value="1"/>
</dbReference>
<organism evidence="4 5">
    <name type="scientific">Mytilus galloprovincialis</name>
    <name type="common">Mediterranean mussel</name>
    <dbReference type="NCBI Taxonomy" id="29158"/>
    <lineage>
        <taxon>Eukaryota</taxon>
        <taxon>Metazoa</taxon>
        <taxon>Spiralia</taxon>
        <taxon>Lophotrochozoa</taxon>
        <taxon>Mollusca</taxon>
        <taxon>Bivalvia</taxon>
        <taxon>Autobranchia</taxon>
        <taxon>Pteriomorphia</taxon>
        <taxon>Mytilida</taxon>
        <taxon>Mytiloidea</taxon>
        <taxon>Mytilidae</taxon>
        <taxon>Mytilinae</taxon>
        <taxon>Mytilus</taxon>
    </lineage>
</organism>
<dbReference type="SUPFAM" id="SSF48371">
    <property type="entry name" value="ARM repeat"/>
    <property type="match status" value="1"/>
</dbReference>
<feature type="compositionally biased region" description="Low complexity" evidence="2">
    <location>
        <begin position="714"/>
        <end position="728"/>
    </location>
</feature>